<evidence type="ECO:0000313" key="1">
    <source>
        <dbReference type="EMBL" id="SKA93865.1"/>
    </source>
</evidence>
<organism evidence="1 2">
    <name type="scientific">Caloramator quimbayensis</name>
    <dbReference type="NCBI Taxonomy" id="1147123"/>
    <lineage>
        <taxon>Bacteria</taxon>
        <taxon>Bacillati</taxon>
        <taxon>Bacillota</taxon>
        <taxon>Clostridia</taxon>
        <taxon>Eubacteriales</taxon>
        <taxon>Clostridiaceae</taxon>
        <taxon>Caloramator</taxon>
    </lineage>
</organism>
<sequence>MQCEDFKKAVALKNDGIINIALGRSRKEKIWTNEKKRSS</sequence>
<gene>
    <name evidence="1" type="ORF">SAMN05443428_1153</name>
</gene>
<accession>A0A1T4XXU2</accession>
<name>A0A1T4XXU2_9CLOT</name>
<reference evidence="2" key="1">
    <citation type="submission" date="2017-02" db="EMBL/GenBank/DDBJ databases">
        <authorList>
            <person name="Varghese N."/>
            <person name="Submissions S."/>
        </authorList>
    </citation>
    <scope>NUCLEOTIDE SEQUENCE [LARGE SCALE GENOMIC DNA]</scope>
    <source>
        <strain evidence="2">USBA 833</strain>
    </source>
</reference>
<proteinExistence type="predicted"/>
<protein>
    <submittedName>
        <fullName evidence="1">Uncharacterized protein</fullName>
    </submittedName>
</protein>
<evidence type="ECO:0000313" key="2">
    <source>
        <dbReference type="Proteomes" id="UP000190105"/>
    </source>
</evidence>
<keyword evidence="2" id="KW-1185">Reference proteome</keyword>
<dbReference type="AlphaFoldDB" id="A0A1T4XXU2"/>
<dbReference type="STRING" id="1147123.SAMN05443428_1153"/>
<dbReference type="Proteomes" id="UP000190105">
    <property type="component" value="Unassembled WGS sequence"/>
</dbReference>
<dbReference type="EMBL" id="FUYH01000015">
    <property type="protein sequence ID" value="SKA93865.1"/>
    <property type="molecule type" value="Genomic_DNA"/>
</dbReference>